<proteinExistence type="predicted"/>
<dbReference type="PANTHER" id="PTHR42085">
    <property type="entry name" value="F-BOX DOMAIN-CONTAINING PROTEIN"/>
    <property type="match status" value="1"/>
</dbReference>
<dbReference type="Proteomes" id="UP000800235">
    <property type="component" value="Unassembled WGS sequence"/>
</dbReference>
<reference evidence="2" key="1">
    <citation type="journal article" date="2020" name="Stud. Mycol.">
        <title>101 Dothideomycetes genomes: a test case for predicting lifestyles and emergence of pathogens.</title>
        <authorList>
            <person name="Haridas S."/>
            <person name="Albert R."/>
            <person name="Binder M."/>
            <person name="Bloem J."/>
            <person name="Labutti K."/>
            <person name="Salamov A."/>
            <person name="Andreopoulos B."/>
            <person name="Baker S."/>
            <person name="Barry K."/>
            <person name="Bills G."/>
            <person name="Bluhm B."/>
            <person name="Cannon C."/>
            <person name="Castanera R."/>
            <person name="Culley D."/>
            <person name="Daum C."/>
            <person name="Ezra D."/>
            <person name="Gonzalez J."/>
            <person name="Henrissat B."/>
            <person name="Kuo A."/>
            <person name="Liang C."/>
            <person name="Lipzen A."/>
            <person name="Lutzoni F."/>
            <person name="Magnuson J."/>
            <person name="Mondo S."/>
            <person name="Nolan M."/>
            <person name="Ohm R."/>
            <person name="Pangilinan J."/>
            <person name="Park H.-J."/>
            <person name="Ramirez L."/>
            <person name="Alfaro M."/>
            <person name="Sun H."/>
            <person name="Tritt A."/>
            <person name="Yoshinaga Y."/>
            <person name="Zwiers L.-H."/>
            <person name="Turgeon B."/>
            <person name="Goodwin S."/>
            <person name="Spatafora J."/>
            <person name="Crous P."/>
            <person name="Grigoriev I."/>
        </authorList>
    </citation>
    <scope>NUCLEOTIDE SEQUENCE</scope>
    <source>
        <strain evidence="2">CBS 130266</strain>
    </source>
</reference>
<name>A0A9P4U0M7_9PEZI</name>
<evidence type="ECO:0000313" key="3">
    <source>
        <dbReference type="Proteomes" id="UP000800235"/>
    </source>
</evidence>
<protein>
    <submittedName>
        <fullName evidence="2">Uncharacterized protein</fullName>
    </submittedName>
</protein>
<evidence type="ECO:0000313" key="2">
    <source>
        <dbReference type="EMBL" id="KAF2433744.1"/>
    </source>
</evidence>
<gene>
    <name evidence="2" type="ORF">EJ08DRAFT_694226</name>
</gene>
<evidence type="ECO:0000256" key="1">
    <source>
        <dbReference type="SAM" id="MobiDB-lite"/>
    </source>
</evidence>
<dbReference type="AlphaFoldDB" id="A0A9P4U0M7"/>
<keyword evidence="3" id="KW-1185">Reference proteome</keyword>
<dbReference type="EMBL" id="MU007019">
    <property type="protein sequence ID" value="KAF2433744.1"/>
    <property type="molecule type" value="Genomic_DNA"/>
</dbReference>
<sequence>MMAANAIGERTCAPQGPAMPAPGEIDTQDTLHTTTRKVLLPPNYSSGVPPAGPTISYANSSLNSDRLPKSASSKIWKVWQAKDYEPFPMLWEERRDCRRVPRKPFNFLGLPAEVRNQVYELVLPVDEIVALEVIEVENSRGCTPQSWRDYAQEVVPRLKLLRVSKQVKDETSSYFYGSNEFRFLGPNSWMMLVAITTTIGQANVELLNNITIELPFCDGGCAHTLGSREQLKKFLKDCLRLDIPMDSRQFTPDQAFKMGAWALQVAKPKCLNLVLHVPLWFDHTNTGNYRGVPEHMVRGTVTPPATARVPTVASMISGAPWYEDATRQGRQFPHLLKPQHYTGCFNALHGLVPEMKLRLVRVHGRSPHRDDEPVEVTTFVEAWRRRGGEIVNVKDTRGGDWSIEGGDGIGESD</sequence>
<accession>A0A9P4U0M7</accession>
<dbReference type="PANTHER" id="PTHR42085:SF2">
    <property type="entry name" value="F-BOX DOMAIN-CONTAINING PROTEIN"/>
    <property type="match status" value="1"/>
</dbReference>
<dbReference type="OrthoDB" id="3946696at2759"/>
<comment type="caution">
    <text evidence="2">The sequence shown here is derived from an EMBL/GenBank/DDBJ whole genome shotgun (WGS) entry which is preliminary data.</text>
</comment>
<dbReference type="InterPro" id="IPR038883">
    <property type="entry name" value="AN11006-like"/>
</dbReference>
<feature type="region of interest" description="Disordered" evidence="1">
    <location>
        <begin position="1"/>
        <end position="27"/>
    </location>
</feature>
<organism evidence="2 3">
    <name type="scientific">Tothia fuscella</name>
    <dbReference type="NCBI Taxonomy" id="1048955"/>
    <lineage>
        <taxon>Eukaryota</taxon>
        <taxon>Fungi</taxon>
        <taxon>Dikarya</taxon>
        <taxon>Ascomycota</taxon>
        <taxon>Pezizomycotina</taxon>
        <taxon>Dothideomycetes</taxon>
        <taxon>Pleosporomycetidae</taxon>
        <taxon>Venturiales</taxon>
        <taxon>Cylindrosympodiaceae</taxon>
        <taxon>Tothia</taxon>
    </lineage>
</organism>